<dbReference type="AlphaFoldDB" id="A0A221M8T7"/>
<dbReference type="PROSITE" id="PS50110">
    <property type="entry name" value="RESPONSE_REGULATORY"/>
    <property type="match status" value="1"/>
</dbReference>
<organism evidence="4 5">
    <name type="scientific">Virgibacillus necropolis</name>
    <dbReference type="NCBI Taxonomy" id="163877"/>
    <lineage>
        <taxon>Bacteria</taxon>
        <taxon>Bacillati</taxon>
        <taxon>Bacillota</taxon>
        <taxon>Bacilli</taxon>
        <taxon>Bacillales</taxon>
        <taxon>Bacillaceae</taxon>
        <taxon>Virgibacillus</taxon>
    </lineage>
</organism>
<dbReference type="InterPro" id="IPR050595">
    <property type="entry name" value="Bact_response_regulator"/>
</dbReference>
<proteinExistence type="predicted"/>
<dbReference type="OrthoDB" id="9808843at2"/>
<gene>
    <name evidence="4" type="ORF">CFK40_03015</name>
</gene>
<dbReference type="RefSeq" id="WP_089530612.1">
    <property type="nucleotide sequence ID" value="NZ_CP022437.1"/>
</dbReference>
<dbReference type="Proteomes" id="UP000204391">
    <property type="component" value="Chromosome"/>
</dbReference>
<reference evidence="4 5" key="1">
    <citation type="journal article" date="2003" name="Int. J. Syst. Evol. Microbiol.">
        <title>Virgibacillus carmonensis sp. nov., Virgibacillus necropolis sp. nov. and Virgibacillus picturae sp. nov., three novel species isolated from deteriorated mural paintings, transfer of the species of the genus salibacillus to Virgibacillus, as Virgibacillus marismortui comb. nov. and Virgibacillus salexigens comb. nov., and emended description of the genus Virgibacillus.</title>
        <authorList>
            <person name="Heyrman J."/>
            <person name="Logan N.A."/>
            <person name="Busse H.J."/>
            <person name="Balcaen A."/>
            <person name="Lebbe L."/>
            <person name="Rodriguez-Diaz M."/>
            <person name="Swings J."/>
            <person name="De Vos P."/>
        </authorList>
    </citation>
    <scope>NUCLEOTIDE SEQUENCE [LARGE SCALE GENOMIC DNA]</scope>
    <source>
        <strain evidence="4 5">LMG 19488</strain>
    </source>
</reference>
<evidence type="ECO:0000256" key="1">
    <source>
        <dbReference type="ARBA" id="ARBA00022553"/>
    </source>
</evidence>
<dbReference type="PANTHER" id="PTHR44591:SF3">
    <property type="entry name" value="RESPONSE REGULATORY DOMAIN-CONTAINING PROTEIN"/>
    <property type="match status" value="1"/>
</dbReference>
<dbReference type="SUPFAM" id="SSF52172">
    <property type="entry name" value="CheY-like"/>
    <property type="match status" value="1"/>
</dbReference>
<dbReference type="CDD" id="cd17574">
    <property type="entry name" value="REC_OmpR"/>
    <property type="match status" value="1"/>
</dbReference>
<evidence type="ECO:0000313" key="4">
    <source>
        <dbReference type="EMBL" id="ASN04042.1"/>
    </source>
</evidence>
<sequence length="119" mass="13394">MKKHILVVDDQPGIRFLLEEVLTNEGYQVTTANTGQEALDHGYSCTFDLMILDYKLPIMDGLQILHQLKKENILIPAILMSGLAEELMQEADSCSLIKHVLAKPFNIVDVCKIVNDIVR</sequence>
<name>A0A221M8T7_9BACI</name>
<dbReference type="InterPro" id="IPR001789">
    <property type="entry name" value="Sig_transdc_resp-reg_receiver"/>
</dbReference>
<dbReference type="GO" id="GO:0000160">
    <property type="term" value="P:phosphorelay signal transduction system"/>
    <property type="evidence" value="ECO:0007669"/>
    <property type="project" value="InterPro"/>
</dbReference>
<evidence type="ECO:0000256" key="2">
    <source>
        <dbReference type="PROSITE-ProRule" id="PRU00169"/>
    </source>
</evidence>
<evidence type="ECO:0000259" key="3">
    <source>
        <dbReference type="PROSITE" id="PS50110"/>
    </source>
</evidence>
<dbReference type="InterPro" id="IPR011006">
    <property type="entry name" value="CheY-like_superfamily"/>
</dbReference>
<accession>A0A221M8T7</accession>
<feature type="modified residue" description="4-aspartylphosphate" evidence="2">
    <location>
        <position position="53"/>
    </location>
</feature>
<keyword evidence="5" id="KW-1185">Reference proteome</keyword>
<evidence type="ECO:0000313" key="5">
    <source>
        <dbReference type="Proteomes" id="UP000204391"/>
    </source>
</evidence>
<dbReference type="Pfam" id="PF00072">
    <property type="entry name" value="Response_reg"/>
    <property type="match status" value="1"/>
</dbReference>
<dbReference type="KEGG" id="vne:CFK40_03015"/>
<protein>
    <submittedName>
        <fullName evidence="4">Response regulator</fullName>
    </submittedName>
</protein>
<dbReference type="PANTHER" id="PTHR44591">
    <property type="entry name" value="STRESS RESPONSE REGULATOR PROTEIN 1"/>
    <property type="match status" value="1"/>
</dbReference>
<dbReference type="EMBL" id="CP022437">
    <property type="protein sequence ID" value="ASN04042.1"/>
    <property type="molecule type" value="Genomic_DNA"/>
</dbReference>
<keyword evidence="1 2" id="KW-0597">Phosphoprotein</keyword>
<feature type="domain" description="Response regulatory" evidence="3">
    <location>
        <begin position="4"/>
        <end position="118"/>
    </location>
</feature>
<dbReference type="SMART" id="SM00448">
    <property type="entry name" value="REC"/>
    <property type="match status" value="1"/>
</dbReference>
<dbReference type="Gene3D" id="3.40.50.2300">
    <property type="match status" value="1"/>
</dbReference>